<comment type="caution">
    <text evidence="1">The sequence shown here is derived from an EMBL/GenBank/DDBJ whole genome shotgun (WGS) entry which is preliminary data.</text>
</comment>
<gene>
    <name evidence="1" type="ORF">NZ35_03315</name>
</gene>
<evidence type="ECO:0000313" key="1">
    <source>
        <dbReference type="EMBL" id="KHA75322.1"/>
    </source>
</evidence>
<accession>A0A0A6DKW0</accession>
<evidence type="ECO:0000313" key="2">
    <source>
        <dbReference type="Proteomes" id="UP000030564"/>
    </source>
</evidence>
<proteinExistence type="predicted"/>
<reference evidence="1 2" key="1">
    <citation type="submission" date="2014-10" db="EMBL/GenBank/DDBJ databases">
        <title>Draft genome sequence of Pseudomonas chlororaphis EA105.</title>
        <authorList>
            <person name="McCully L.M."/>
            <person name="Bitzer A.S."/>
            <person name="Spence C."/>
            <person name="Bais H."/>
            <person name="Silby M.W."/>
        </authorList>
    </citation>
    <scope>NUCLEOTIDE SEQUENCE [LARGE SCALE GENOMIC DNA]</scope>
    <source>
        <strain evidence="1 2">EA105</strain>
    </source>
</reference>
<sequence>MVISKIVFGSVSPNGNYLKDTSVSLLSFQERARVRAGFWISSEFQDTPAIPLPEVEGAKLW</sequence>
<protein>
    <submittedName>
        <fullName evidence="1">Uncharacterized protein</fullName>
    </submittedName>
</protein>
<organism evidence="1 2">
    <name type="scientific">Pseudomonas chlororaphis</name>
    <dbReference type="NCBI Taxonomy" id="587753"/>
    <lineage>
        <taxon>Bacteria</taxon>
        <taxon>Pseudomonadati</taxon>
        <taxon>Pseudomonadota</taxon>
        <taxon>Gammaproteobacteria</taxon>
        <taxon>Pseudomonadales</taxon>
        <taxon>Pseudomonadaceae</taxon>
        <taxon>Pseudomonas</taxon>
    </lineage>
</organism>
<dbReference type="AlphaFoldDB" id="A0A0A6DKW0"/>
<dbReference type="PATRIC" id="fig|587753.9.peg.680"/>
<name>A0A0A6DKW0_9PSED</name>
<dbReference type="EMBL" id="JSFK01000001">
    <property type="protein sequence ID" value="KHA75322.1"/>
    <property type="molecule type" value="Genomic_DNA"/>
</dbReference>
<dbReference type="Proteomes" id="UP000030564">
    <property type="component" value="Unassembled WGS sequence"/>
</dbReference>